<dbReference type="SUPFAM" id="SSF82866">
    <property type="entry name" value="Multidrug efflux transporter AcrB transmembrane domain"/>
    <property type="match status" value="2"/>
</dbReference>
<keyword evidence="3 9" id="KW-0813">Transport</keyword>
<dbReference type="PANTHER" id="PTHR32063:SF76">
    <property type="entry name" value="EFFLUX PUMP MEMBRANE TRANSPORTER"/>
    <property type="match status" value="1"/>
</dbReference>
<dbReference type="InterPro" id="IPR004764">
    <property type="entry name" value="MdtF-like"/>
</dbReference>
<keyword evidence="6 9" id="KW-0812">Transmembrane</keyword>
<feature type="transmembrane region" description="Helical" evidence="9">
    <location>
        <begin position="534"/>
        <end position="554"/>
    </location>
</feature>
<proteinExistence type="inferred from homology"/>
<reference evidence="10 11" key="1">
    <citation type="submission" date="2010-04" db="EMBL/GenBank/DDBJ databases">
        <authorList>
            <person name="Qin X."/>
            <person name="Bachman B."/>
            <person name="Battles P."/>
            <person name="Bell A."/>
            <person name="Bess C."/>
            <person name="Bickham C."/>
            <person name="Chaboub L."/>
            <person name="Chen D."/>
            <person name="Coyle M."/>
            <person name="Deiros D.R."/>
            <person name="Dinh H."/>
            <person name="Forbes L."/>
            <person name="Fowler G."/>
            <person name="Francisco L."/>
            <person name="Fu Q."/>
            <person name="Gubbala S."/>
            <person name="Hale W."/>
            <person name="Han Y."/>
            <person name="Hemphill L."/>
            <person name="Highlander S.K."/>
            <person name="Hirani K."/>
            <person name="Hogues M."/>
            <person name="Jackson L."/>
            <person name="Jakkamsetti A."/>
            <person name="Javaid M."/>
            <person name="Jiang H."/>
            <person name="Korchina V."/>
            <person name="Kovar C."/>
            <person name="Lara F."/>
            <person name="Lee S."/>
            <person name="Mata R."/>
            <person name="Mathew T."/>
            <person name="Moen C."/>
            <person name="Morales K."/>
            <person name="Munidasa M."/>
            <person name="Nazareth L."/>
            <person name="Ngo R."/>
            <person name="Nguyen L."/>
            <person name="Okwuonu G."/>
            <person name="Ongeri F."/>
            <person name="Patil S."/>
            <person name="Petrosino J."/>
            <person name="Pham C."/>
            <person name="Pham P."/>
            <person name="Pu L.-L."/>
            <person name="Puazo M."/>
            <person name="Raj R."/>
            <person name="Reid J."/>
            <person name="Rouhana J."/>
            <person name="Saada N."/>
            <person name="Shang Y."/>
            <person name="Simmons D."/>
            <person name="Thornton R."/>
            <person name="Warren J."/>
            <person name="Weissenberger G."/>
            <person name="Zhang J."/>
            <person name="Zhang L."/>
            <person name="Zhou C."/>
            <person name="Zhu D."/>
            <person name="Muzny D."/>
            <person name="Worley K."/>
            <person name="Gibbs R."/>
        </authorList>
    </citation>
    <scope>NUCLEOTIDE SEQUENCE [LARGE SCALE GENOMIC DNA]</scope>
    <source>
        <strain evidence="10 11">ATCC 49957</strain>
    </source>
</reference>
<dbReference type="Gene3D" id="3.30.70.1430">
    <property type="entry name" value="Multidrug efflux transporter AcrB pore domain"/>
    <property type="match status" value="2"/>
</dbReference>
<dbReference type="EMBL" id="ADVL01000657">
    <property type="protein sequence ID" value="EFH10520.1"/>
    <property type="molecule type" value="Genomic_DNA"/>
</dbReference>
<feature type="transmembrane region" description="Helical" evidence="9">
    <location>
        <begin position="996"/>
        <end position="1022"/>
    </location>
</feature>
<evidence type="ECO:0000256" key="8">
    <source>
        <dbReference type="ARBA" id="ARBA00023136"/>
    </source>
</evidence>
<comment type="similarity">
    <text evidence="2 9">Belongs to the resistance-nodulation-cell division (RND) (TC 2.A.6) family.</text>
</comment>
<dbReference type="HOGENOM" id="CLU_002755_1_2_5"/>
<evidence type="ECO:0000256" key="3">
    <source>
        <dbReference type="ARBA" id="ARBA00022448"/>
    </source>
</evidence>
<organism evidence="10 11">
    <name type="scientific">Pseudoroseomonas cervicalis ATCC 49957</name>
    <dbReference type="NCBI Taxonomy" id="525371"/>
    <lineage>
        <taxon>Bacteria</taxon>
        <taxon>Pseudomonadati</taxon>
        <taxon>Pseudomonadota</taxon>
        <taxon>Alphaproteobacteria</taxon>
        <taxon>Acetobacterales</taxon>
        <taxon>Roseomonadaceae</taxon>
        <taxon>Roseomonas</taxon>
    </lineage>
</organism>
<evidence type="ECO:0000313" key="11">
    <source>
        <dbReference type="Proteomes" id="UP000005324"/>
    </source>
</evidence>
<evidence type="ECO:0000256" key="9">
    <source>
        <dbReference type="RuleBase" id="RU364070"/>
    </source>
</evidence>
<dbReference type="InterPro" id="IPR027463">
    <property type="entry name" value="AcrB_DN_DC_subdom"/>
</dbReference>
<feature type="transmembrane region" description="Helical" evidence="9">
    <location>
        <begin position="470"/>
        <end position="497"/>
    </location>
</feature>
<evidence type="ECO:0000256" key="5">
    <source>
        <dbReference type="ARBA" id="ARBA00022519"/>
    </source>
</evidence>
<feature type="transmembrane region" description="Helical" evidence="9">
    <location>
        <begin position="438"/>
        <end position="458"/>
    </location>
</feature>
<dbReference type="SUPFAM" id="SSF82693">
    <property type="entry name" value="Multidrug efflux transporter AcrB pore domain, PN1, PN2, PC1 and PC2 subdomains"/>
    <property type="match status" value="3"/>
</dbReference>
<dbReference type="GO" id="GO:0005886">
    <property type="term" value="C:plasma membrane"/>
    <property type="evidence" value="ECO:0007669"/>
    <property type="project" value="UniProtKB-SubCell"/>
</dbReference>
<evidence type="ECO:0000256" key="1">
    <source>
        <dbReference type="ARBA" id="ARBA00004429"/>
    </source>
</evidence>
<dbReference type="GO" id="GO:0009636">
    <property type="term" value="P:response to toxic substance"/>
    <property type="evidence" value="ECO:0007669"/>
    <property type="project" value="UniProtKB-ARBA"/>
</dbReference>
<feature type="transmembrane region" description="Helical" evidence="9">
    <location>
        <begin position="366"/>
        <end position="386"/>
    </location>
</feature>
<feature type="transmembrane region" description="Helical" evidence="9">
    <location>
        <begin position="919"/>
        <end position="944"/>
    </location>
</feature>
<gene>
    <name evidence="10" type="primary">cmeB</name>
    <name evidence="10" type="ORF">HMPREF0731_3224</name>
</gene>
<feature type="transmembrane region" description="Helical" evidence="9">
    <location>
        <begin position="340"/>
        <end position="359"/>
    </location>
</feature>
<dbReference type="GO" id="GO:0015562">
    <property type="term" value="F:efflux transmembrane transporter activity"/>
    <property type="evidence" value="ECO:0007669"/>
    <property type="project" value="InterPro"/>
</dbReference>
<accession>D5RQ62</accession>
<keyword evidence="8 9" id="KW-0472">Membrane</keyword>
<feature type="transmembrane region" description="Helical" evidence="9">
    <location>
        <begin position="965"/>
        <end position="984"/>
    </location>
</feature>
<comment type="caution">
    <text evidence="9">Lacks conserved residue(s) required for the propagation of feature annotation.</text>
</comment>
<dbReference type="GO" id="GO:0042910">
    <property type="term" value="F:xenobiotic transmembrane transporter activity"/>
    <property type="evidence" value="ECO:0007669"/>
    <property type="project" value="TreeGrafter"/>
</dbReference>
<protein>
    <recommendedName>
        <fullName evidence="9">Efflux pump membrane transporter</fullName>
    </recommendedName>
</protein>
<dbReference type="Gene3D" id="3.30.70.1320">
    <property type="entry name" value="Multidrug efflux transporter AcrB pore domain like"/>
    <property type="match status" value="1"/>
</dbReference>
<keyword evidence="11" id="KW-1185">Reference proteome</keyword>
<dbReference type="Gene3D" id="3.30.2090.10">
    <property type="entry name" value="Multidrug efflux transporter AcrB TolC docking domain, DN and DC subdomains"/>
    <property type="match status" value="2"/>
</dbReference>
<feature type="transmembrane region" description="Helical" evidence="9">
    <location>
        <begin position="392"/>
        <end position="413"/>
    </location>
</feature>
<dbReference type="AlphaFoldDB" id="D5RQ62"/>
<evidence type="ECO:0000256" key="7">
    <source>
        <dbReference type="ARBA" id="ARBA00022989"/>
    </source>
</evidence>
<dbReference type="OrthoDB" id="9806532at2"/>
<keyword evidence="4" id="KW-1003">Cell membrane</keyword>
<comment type="caution">
    <text evidence="10">The sequence shown here is derived from an EMBL/GenBank/DDBJ whole genome shotgun (WGS) entry which is preliminary data.</text>
</comment>
<dbReference type="FunFam" id="1.20.1640.10:FF:000001">
    <property type="entry name" value="Efflux pump membrane transporter"/>
    <property type="match status" value="1"/>
</dbReference>
<comment type="subcellular location">
    <subcellularLocation>
        <location evidence="1 9">Cell inner membrane</location>
        <topology evidence="1 9">Multi-pass membrane protein</topology>
    </subcellularLocation>
</comment>
<dbReference type="Gene3D" id="1.20.1640.10">
    <property type="entry name" value="Multidrug efflux transporter AcrB transmembrane domain"/>
    <property type="match status" value="2"/>
</dbReference>
<dbReference type="NCBIfam" id="TIGR00915">
    <property type="entry name" value="2A0602"/>
    <property type="match status" value="1"/>
</dbReference>
<evidence type="ECO:0000313" key="10">
    <source>
        <dbReference type="EMBL" id="EFH10520.1"/>
    </source>
</evidence>
<evidence type="ECO:0000256" key="2">
    <source>
        <dbReference type="ARBA" id="ARBA00010942"/>
    </source>
</evidence>
<evidence type="ECO:0000256" key="4">
    <source>
        <dbReference type="ARBA" id="ARBA00022475"/>
    </source>
</evidence>
<dbReference type="PANTHER" id="PTHR32063">
    <property type="match status" value="1"/>
</dbReference>
<dbReference type="PRINTS" id="PR00702">
    <property type="entry name" value="ACRIFLAVINRP"/>
</dbReference>
<keyword evidence="5 9" id="KW-0997">Cell inner membrane</keyword>
<dbReference type="Gene3D" id="3.30.70.1440">
    <property type="entry name" value="Multidrug efflux transporter AcrB pore domain"/>
    <property type="match status" value="1"/>
</dbReference>
<name>D5RQ62_9PROT</name>
<feature type="transmembrane region" description="Helical" evidence="9">
    <location>
        <begin position="866"/>
        <end position="884"/>
    </location>
</feature>
<dbReference type="SUPFAM" id="SSF82714">
    <property type="entry name" value="Multidrug efflux transporter AcrB TolC docking domain, DN and DC subdomains"/>
    <property type="match status" value="2"/>
</dbReference>
<feature type="transmembrane region" description="Helical" evidence="9">
    <location>
        <begin position="891"/>
        <end position="913"/>
    </location>
</feature>
<evidence type="ECO:0000256" key="6">
    <source>
        <dbReference type="ARBA" id="ARBA00022692"/>
    </source>
</evidence>
<dbReference type="InterPro" id="IPR001036">
    <property type="entry name" value="Acrflvin-R"/>
</dbReference>
<keyword evidence="7 9" id="KW-1133">Transmembrane helix</keyword>
<dbReference type="Pfam" id="PF00873">
    <property type="entry name" value="ACR_tran"/>
    <property type="match status" value="1"/>
</dbReference>
<sequence>MSARFFIERPVLAGVLSIAIVLAGLVAMRGLPVAQYPEIVPPQVVVSTTYSGADADTVSQTVAAPLERAINGVEGMIYMQSVNTDGSMTLNLSFEIGTDPDQATINVSNRVQGVLATLPGEVQRVGVTVNKQSTAFLAVVSLTATDERFDEIFLSNYALRNVIDEIKRVPGVGNAALFGQKEYAMRVWLRPDALAQFSLTASDVSAAIREQNQQFAAGKLNEAPGTGGAYTYAMTAQGRLPDAEAFGNIILQARPDGSTLRLRDVARVELGAQQYDFTGSLNGKPSAPFGIYLQPGANALQTMAAVTARMDELAAAMPRGMEYTIPYNTTAFVKVSIRQVIMTFLEALALVVVVVFLFLQNWRATVIPLLAIPVSIIGTFAGMYALGFSINMVTLFGMILAIGIVVDDAIVVVENVERLMTEEGLSPRAASIKAMQEVTGPVIAIVLVLCAVFIPVGFLGGLSGQLYKQFAITISVSVILSGVVALTLTPALCAVMLKPGHGQPMLPFRLFNRGFGLLTRGYTAGVRLFLRRGLLGLLSLAMVCGLTVVLFRAVPGGLVPEEDQGNLFVVWSLPPATALDVTDASGREVVDILRADPNVRSVMSFSGFNLLSNADSSSAGAAFVELKDWSERRAPEQDARVLAGSLLGTLSGVRDAIALAFNPPAIEGLGTVGGFEMKLLDRNGAGPEALAAAVQGLVAAAQGRPELAGVSTTLQSNVPRYRLDIDRDAAKAHGVALTALFETVQSTFSSLYVNDFSLLGRNYRVNLQSEGAYRREPEDLSRVFVRAAHGEMVPASTMLTLTRVVGSDLAERFNGYPAATINGSAAPGYSSGQALQAMQELAAALPQGFGIAWSGAAYQEVAGGSAAALALGFGVVMVFLILAAQYGRWTLPVAVLLAVPFGLFGALLAVWLRGLSNDIYFQVGLITLVGLAAKNAILIVEFAVLERRAGKSPFDAALAAARLRFRPIIMTSLAFILGCVPLAISTGAGSGSRVSIGTAVVGGMLAATFLAVFLIPLFYTWFAGKAGPLPKPGHEPAPATSEKAH</sequence>
<dbReference type="FunFam" id="3.30.70.1430:FF:000001">
    <property type="entry name" value="Efflux pump membrane transporter"/>
    <property type="match status" value="1"/>
</dbReference>
<dbReference type="NCBIfam" id="NF000282">
    <property type="entry name" value="RND_permease_1"/>
    <property type="match status" value="1"/>
</dbReference>
<dbReference type="Proteomes" id="UP000005324">
    <property type="component" value="Unassembled WGS sequence"/>
</dbReference>
<dbReference type="RefSeq" id="WP_007002254.1">
    <property type="nucleotide sequence ID" value="NZ_GG770777.1"/>
</dbReference>